<protein>
    <submittedName>
        <fullName evidence="1">Uncharacterized protein</fullName>
    </submittedName>
</protein>
<dbReference type="Proteomes" id="UP001234297">
    <property type="component" value="Chromosome 2"/>
</dbReference>
<name>A0ACC2MBE7_PERAE</name>
<evidence type="ECO:0000313" key="2">
    <source>
        <dbReference type="Proteomes" id="UP001234297"/>
    </source>
</evidence>
<comment type="caution">
    <text evidence="1">The sequence shown here is derived from an EMBL/GenBank/DDBJ whole genome shotgun (WGS) entry which is preliminary data.</text>
</comment>
<accession>A0ACC2MBE7</accession>
<evidence type="ECO:0000313" key="1">
    <source>
        <dbReference type="EMBL" id="KAJ8642763.1"/>
    </source>
</evidence>
<dbReference type="EMBL" id="CM056810">
    <property type="protein sequence ID" value="KAJ8642763.1"/>
    <property type="molecule type" value="Genomic_DNA"/>
</dbReference>
<proteinExistence type="predicted"/>
<reference evidence="1 2" key="1">
    <citation type="journal article" date="2022" name="Hortic Res">
        <title>A haplotype resolved chromosomal level avocado genome allows analysis of novel avocado genes.</title>
        <authorList>
            <person name="Nath O."/>
            <person name="Fletcher S.J."/>
            <person name="Hayward A."/>
            <person name="Shaw L.M."/>
            <person name="Masouleh A.K."/>
            <person name="Furtado A."/>
            <person name="Henry R.J."/>
            <person name="Mitter N."/>
        </authorList>
    </citation>
    <scope>NUCLEOTIDE SEQUENCE [LARGE SCALE GENOMIC DNA]</scope>
    <source>
        <strain evidence="2">cv. Hass</strain>
    </source>
</reference>
<sequence length="375" mass="41323">MYLSSWSMMISGLEANGRLRSNEAKAVHVPTISPQIYIYKTTLSLLQETAGTTPSLLHFYKIHSAKELKLGMEVLTISNCPSSYIALHLQGTKLFGCFPRTLQRKRHSSFGTTLKVFASRKPVRKQREVPKNSTPRTNKIAFNEYGSLEDRSSANADLISVNNVDSSNEKLDVQSSTQTSSRNAVLQACIITSGLLFASGMAIRLVSHIASTEGWMTFDSSTVVSFDFEIWHLELITGLVVLISSCRYLLLKAWPDFAESSEAANQQVLSPLQPLDYMIVAFLPGISEELLFRGALLPLFGLSWMGALAVGSIFGALHLGSGRKYSFAIWATFVGFAYGFGTIISSSVIVPMAAHSLNNLVGGIWWRYTSNLRKK</sequence>
<gene>
    <name evidence="1" type="ORF">MRB53_004511</name>
</gene>
<keyword evidence="2" id="KW-1185">Reference proteome</keyword>
<organism evidence="1 2">
    <name type="scientific">Persea americana</name>
    <name type="common">Avocado</name>
    <dbReference type="NCBI Taxonomy" id="3435"/>
    <lineage>
        <taxon>Eukaryota</taxon>
        <taxon>Viridiplantae</taxon>
        <taxon>Streptophyta</taxon>
        <taxon>Embryophyta</taxon>
        <taxon>Tracheophyta</taxon>
        <taxon>Spermatophyta</taxon>
        <taxon>Magnoliopsida</taxon>
        <taxon>Magnoliidae</taxon>
        <taxon>Laurales</taxon>
        <taxon>Lauraceae</taxon>
        <taxon>Persea</taxon>
    </lineage>
</organism>